<sequence>MEVGSVETDQPQIRKIALAKRHAELGAAIAALVKIKKRTPEQDAEMAELRGQLFENMSMMSTLPAGHPDQVNQGPRRKRQRTPLTRAEKTALSEQLLEARIPFFRHKAPRDWFAPEVIDELMDKTGTEKFEVMLEFLGCWAEIVDKRTPREAPNATADPSEPMESESDPGPTEPTPSIQAPAPPPAPQLPPPPPPPPIVAVAPVPQDPPPVDPSGRRRPRKGNPVRRLFGPTHNMPLSMSSSSESRPN</sequence>
<name>A0AA36D3S8_9BILA</name>
<feature type="compositionally biased region" description="Low complexity" evidence="1">
    <location>
        <begin position="238"/>
        <end position="248"/>
    </location>
</feature>
<keyword evidence="3" id="KW-1185">Reference proteome</keyword>
<feature type="region of interest" description="Disordered" evidence="1">
    <location>
        <begin position="148"/>
        <end position="248"/>
    </location>
</feature>
<feature type="non-terminal residue" evidence="2">
    <location>
        <position position="248"/>
    </location>
</feature>
<gene>
    <name evidence="2" type="ORF">MSPICULIGERA_LOCUS18779</name>
</gene>
<evidence type="ECO:0000256" key="1">
    <source>
        <dbReference type="SAM" id="MobiDB-lite"/>
    </source>
</evidence>
<evidence type="ECO:0000313" key="3">
    <source>
        <dbReference type="Proteomes" id="UP001177023"/>
    </source>
</evidence>
<proteinExistence type="predicted"/>
<dbReference type="AlphaFoldDB" id="A0AA36D3S8"/>
<evidence type="ECO:0000313" key="2">
    <source>
        <dbReference type="EMBL" id="CAJ0580582.1"/>
    </source>
</evidence>
<comment type="caution">
    <text evidence="2">The sequence shown here is derived from an EMBL/GenBank/DDBJ whole genome shotgun (WGS) entry which is preliminary data.</text>
</comment>
<organism evidence="2 3">
    <name type="scientific">Mesorhabditis spiculigera</name>
    <dbReference type="NCBI Taxonomy" id="96644"/>
    <lineage>
        <taxon>Eukaryota</taxon>
        <taxon>Metazoa</taxon>
        <taxon>Ecdysozoa</taxon>
        <taxon>Nematoda</taxon>
        <taxon>Chromadorea</taxon>
        <taxon>Rhabditida</taxon>
        <taxon>Rhabditina</taxon>
        <taxon>Rhabditomorpha</taxon>
        <taxon>Rhabditoidea</taxon>
        <taxon>Rhabditidae</taxon>
        <taxon>Mesorhabditinae</taxon>
        <taxon>Mesorhabditis</taxon>
    </lineage>
</organism>
<protein>
    <submittedName>
        <fullName evidence="2">Uncharacterized protein</fullName>
    </submittedName>
</protein>
<dbReference type="EMBL" id="CATQJA010002662">
    <property type="protein sequence ID" value="CAJ0580582.1"/>
    <property type="molecule type" value="Genomic_DNA"/>
</dbReference>
<accession>A0AA36D3S8</accession>
<reference evidence="2" key="1">
    <citation type="submission" date="2023-06" db="EMBL/GenBank/DDBJ databases">
        <authorList>
            <person name="Delattre M."/>
        </authorList>
    </citation>
    <scope>NUCLEOTIDE SEQUENCE</scope>
    <source>
        <strain evidence="2">AF72</strain>
    </source>
</reference>
<feature type="region of interest" description="Disordered" evidence="1">
    <location>
        <begin position="61"/>
        <end position="91"/>
    </location>
</feature>
<dbReference type="Proteomes" id="UP001177023">
    <property type="component" value="Unassembled WGS sequence"/>
</dbReference>
<feature type="compositionally biased region" description="Pro residues" evidence="1">
    <location>
        <begin position="181"/>
        <end position="198"/>
    </location>
</feature>